<dbReference type="EMBL" id="CP036200">
    <property type="protein sequence ID" value="QBF83152.1"/>
    <property type="molecule type" value="Genomic_DNA"/>
</dbReference>
<name>A0A411PIC7_9GAMM</name>
<organism evidence="1 2">
    <name type="scientific">Shewanella maritima</name>
    <dbReference type="NCBI Taxonomy" id="2520507"/>
    <lineage>
        <taxon>Bacteria</taxon>
        <taxon>Pseudomonadati</taxon>
        <taxon>Pseudomonadota</taxon>
        <taxon>Gammaproteobacteria</taxon>
        <taxon>Alteromonadales</taxon>
        <taxon>Shewanellaceae</taxon>
        <taxon>Shewanella</taxon>
    </lineage>
</organism>
<accession>A0A411PIC7</accession>
<gene>
    <name evidence="1" type="ORF">EXU30_10935</name>
</gene>
<dbReference type="SUPFAM" id="SSF53756">
    <property type="entry name" value="UDP-Glycosyltransferase/glycogen phosphorylase"/>
    <property type="match status" value="1"/>
</dbReference>
<dbReference type="KEGG" id="smai:EXU30_10935"/>
<reference evidence="1 2" key="1">
    <citation type="submission" date="2019-02" db="EMBL/GenBank/DDBJ databases">
        <title>Shewanella sp. D4-2 isolated from Dokdo Island.</title>
        <authorList>
            <person name="Baek K."/>
        </authorList>
    </citation>
    <scope>NUCLEOTIDE SEQUENCE [LARGE SCALE GENOMIC DNA]</scope>
    <source>
        <strain evidence="1 2">D4-2</strain>
    </source>
</reference>
<evidence type="ECO:0000313" key="1">
    <source>
        <dbReference type="EMBL" id="QBF83152.1"/>
    </source>
</evidence>
<evidence type="ECO:0000313" key="2">
    <source>
        <dbReference type="Proteomes" id="UP000291106"/>
    </source>
</evidence>
<dbReference type="Gene3D" id="3.40.50.11190">
    <property type="match status" value="1"/>
</dbReference>
<protein>
    <recommendedName>
        <fullName evidence="3">Glycosyltransferase family 1 protein</fullName>
    </recommendedName>
</protein>
<sequence length="359" mass="39700">MPNEPKLLFIPVSSDEGIGEYMRSTIIADEAKCQWPNAQIDFVLNRHAPYCHSCHYRTHLLDDTPTKKIKEVNQLITELKPDVVIFDAAGRKSQLKHAKRSGAQVVFISQHKRKRARGMKLERALATDSHWVVQPEFVIGDISAFNRFKLNLIKRPEPICIGSIFPHPDIKLQQQLLQRYQLVAKQYLFFSAGSGGHLLNNNLLAADVWAKVAQQAYMETQVPSVMVFGPNYPKPLPELPGVIAISALDTKEFISLLNGAKAAVLSGGDTLLQSIALKVPTVVAPVSKDQPDRIRKCAQAHMVLAADASYQSLLSTVLGLLKEQSFQELSASLQASPTENGLVAAMDKLQQLVNTQAHI</sequence>
<dbReference type="OrthoDB" id="5755901at2"/>
<evidence type="ECO:0008006" key="3">
    <source>
        <dbReference type="Google" id="ProtNLM"/>
    </source>
</evidence>
<keyword evidence="2" id="KW-1185">Reference proteome</keyword>
<dbReference type="RefSeq" id="WP_130599989.1">
    <property type="nucleotide sequence ID" value="NZ_CP036200.1"/>
</dbReference>
<dbReference type="AlphaFoldDB" id="A0A411PIC7"/>
<dbReference type="Gene3D" id="3.40.50.2000">
    <property type="entry name" value="Glycogen Phosphorylase B"/>
    <property type="match status" value="1"/>
</dbReference>
<proteinExistence type="predicted"/>
<dbReference type="Proteomes" id="UP000291106">
    <property type="component" value="Chromosome"/>
</dbReference>